<dbReference type="EMBL" id="FOAZ01000006">
    <property type="protein sequence ID" value="SEL17502.1"/>
    <property type="molecule type" value="Genomic_DNA"/>
</dbReference>
<reference evidence="12" key="1">
    <citation type="submission" date="2016-10" db="EMBL/GenBank/DDBJ databases">
        <authorList>
            <person name="Varghese N."/>
        </authorList>
    </citation>
    <scope>NUCLEOTIDE SEQUENCE [LARGE SCALE GENOMIC DNA]</scope>
    <source>
        <strain evidence="12">DSM 45096 / BCRC 16803 / CGMCC 4.1857 / CIP 109030 / JCM 12277 / KCTC 19219 / NBRC 100920 / 33214</strain>
    </source>
</reference>
<evidence type="ECO:0000256" key="4">
    <source>
        <dbReference type="ARBA" id="ARBA00022737"/>
    </source>
</evidence>
<evidence type="ECO:0000256" key="9">
    <source>
        <dbReference type="SAM" id="MobiDB-lite"/>
    </source>
</evidence>
<dbReference type="InterPro" id="IPR050107">
    <property type="entry name" value="ABC_carbohydrate_import_ATPase"/>
</dbReference>
<feature type="domain" description="ABC transporter" evidence="10">
    <location>
        <begin position="248"/>
        <end position="507"/>
    </location>
</feature>
<protein>
    <submittedName>
        <fullName evidence="11">Ribose transport system ATP-binding protein</fullName>
    </submittedName>
</protein>
<keyword evidence="4" id="KW-0677">Repeat</keyword>
<dbReference type="PANTHER" id="PTHR43790">
    <property type="entry name" value="CARBOHYDRATE TRANSPORT ATP-BINDING PROTEIN MG119-RELATED"/>
    <property type="match status" value="1"/>
</dbReference>
<dbReference type="OrthoDB" id="39350at2"/>
<name>A0A1H7N1Q4_STRJI</name>
<sequence length="557" mass="58938">MVPTDRTVLETAGIGKSFAGVHALRGVDLTLHAGQVHALIGENGAGKSTLIKVITGVHRPDAGRLRFGGQEREFRSPSEAQKAGISTIYQEVNLVPMMSVARNLFLGREPRRFGLLDVRRMNREAGRVLAEYGVEVDVTRPLQTLGLGAQQMVALARAVQVEARVVIMDEPTSSLEPREVETLFSVIRGLTARGIAVVYVSHRLDELYAICDRVTVLRDGRVVHSGELAGLDRLELVSLMLGREQSVVRDKGTTAFGAGRRSRAGGTPALRARGLSVRHRVHDVSFDVHPGEVVGLGGLLGAGRSETAKAVVGALGAGAGSVEVAGRPLARRSPAAAIRAGVVLLPEDRKVEGIVPNLSVRENIVLAALPTLSRAGIVSRARQDEIVDRFVQRLRIKTSGPDQKVSDLSGGNQQKVLLARWLCLDPEVLLLDEPTRGIDVGAKAEVQALIDELASDGLGVLLISSDPEELIEGSDRVVVLKDGAVVGELTGEQVSEEGLLAALSHHPADECGPVPEPEPGPDPDPEPGPGIVPESVPQPASDTATGTDSGDEKGTAR</sequence>
<dbReference type="FunFam" id="3.40.50.300:FF:000127">
    <property type="entry name" value="Ribose import ATP-binding protein RbsA"/>
    <property type="match status" value="1"/>
</dbReference>
<comment type="subcellular location">
    <subcellularLocation>
        <location evidence="1">Cell membrane</location>
        <topology evidence="1">Peripheral membrane protein</topology>
    </subcellularLocation>
</comment>
<dbReference type="GO" id="GO:0016887">
    <property type="term" value="F:ATP hydrolysis activity"/>
    <property type="evidence" value="ECO:0007669"/>
    <property type="project" value="InterPro"/>
</dbReference>
<dbReference type="InterPro" id="IPR003593">
    <property type="entry name" value="AAA+_ATPase"/>
</dbReference>
<dbReference type="GO" id="GO:0005886">
    <property type="term" value="C:plasma membrane"/>
    <property type="evidence" value="ECO:0007669"/>
    <property type="project" value="UniProtKB-SubCell"/>
</dbReference>
<dbReference type="InterPro" id="IPR003439">
    <property type="entry name" value="ABC_transporter-like_ATP-bd"/>
</dbReference>
<accession>A0A1H7N1Q4</accession>
<keyword evidence="7" id="KW-1278">Translocase</keyword>
<evidence type="ECO:0000256" key="2">
    <source>
        <dbReference type="ARBA" id="ARBA00022448"/>
    </source>
</evidence>
<gene>
    <name evidence="11" type="ORF">SAMN05414137_106176</name>
</gene>
<organism evidence="11 12">
    <name type="scientific">Streptacidiphilus jiangxiensis</name>
    <dbReference type="NCBI Taxonomy" id="235985"/>
    <lineage>
        <taxon>Bacteria</taxon>
        <taxon>Bacillati</taxon>
        <taxon>Actinomycetota</taxon>
        <taxon>Actinomycetes</taxon>
        <taxon>Kitasatosporales</taxon>
        <taxon>Streptomycetaceae</taxon>
        <taxon>Streptacidiphilus</taxon>
    </lineage>
</organism>
<dbReference type="InterPro" id="IPR017871">
    <property type="entry name" value="ABC_transporter-like_CS"/>
</dbReference>
<evidence type="ECO:0000259" key="10">
    <source>
        <dbReference type="PROSITE" id="PS50893"/>
    </source>
</evidence>
<evidence type="ECO:0000313" key="12">
    <source>
        <dbReference type="Proteomes" id="UP000183015"/>
    </source>
</evidence>
<dbReference type="PROSITE" id="PS50893">
    <property type="entry name" value="ABC_TRANSPORTER_2"/>
    <property type="match status" value="2"/>
</dbReference>
<dbReference type="STRING" id="235985.SAMN05414137_106176"/>
<dbReference type="Proteomes" id="UP000183015">
    <property type="component" value="Unassembled WGS sequence"/>
</dbReference>
<dbReference type="GO" id="GO:0005524">
    <property type="term" value="F:ATP binding"/>
    <property type="evidence" value="ECO:0007669"/>
    <property type="project" value="UniProtKB-KW"/>
</dbReference>
<evidence type="ECO:0000256" key="8">
    <source>
        <dbReference type="ARBA" id="ARBA00023136"/>
    </source>
</evidence>
<evidence type="ECO:0000256" key="6">
    <source>
        <dbReference type="ARBA" id="ARBA00022840"/>
    </source>
</evidence>
<evidence type="ECO:0000256" key="3">
    <source>
        <dbReference type="ARBA" id="ARBA00022475"/>
    </source>
</evidence>
<keyword evidence="5" id="KW-0547">Nucleotide-binding</keyword>
<dbReference type="CDD" id="cd03216">
    <property type="entry name" value="ABC_Carb_Monos_I"/>
    <property type="match status" value="1"/>
</dbReference>
<keyword evidence="8" id="KW-0472">Membrane</keyword>
<keyword evidence="12" id="KW-1185">Reference proteome</keyword>
<evidence type="ECO:0000256" key="5">
    <source>
        <dbReference type="ARBA" id="ARBA00022741"/>
    </source>
</evidence>
<evidence type="ECO:0000256" key="7">
    <source>
        <dbReference type="ARBA" id="ARBA00022967"/>
    </source>
</evidence>
<dbReference type="PROSITE" id="PS00211">
    <property type="entry name" value="ABC_TRANSPORTER_1"/>
    <property type="match status" value="1"/>
</dbReference>
<feature type="domain" description="ABC transporter" evidence="10">
    <location>
        <begin position="9"/>
        <end position="244"/>
    </location>
</feature>
<dbReference type="SMART" id="SM00382">
    <property type="entry name" value="AAA"/>
    <property type="match status" value="2"/>
</dbReference>
<proteinExistence type="predicted"/>
<dbReference type="SUPFAM" id="SSF52540">
    <property type="entry name" value="P-loop containing nucleoside triphosphate hydrolases"/>
    <property type="match status" value="2"/>
</dbReference>
<dbReference type="Gene3D" id="3.40.50.300">
    <property type="entry name" value="P-loop containing nucleotide triphosphate hydrolases"/>
    <property type="match status" value="2"/>
</dbReference>
<feature type="compositionally biased region" description="Polar residues" evidence="9">
    <location>
        <begin position="538"/>
        <end position="548"/>
    </location>
</feature>
<feature type="region of interest" description="Disordered" evidence="9">
    <location>
        <begin position="506"/>
        <end position="557"/>
    </location>
</feature>
<evidence type="ECO:0000313" key="11">
    <source>
        <dbReference type="EMBL" id="SEL17502.1"/>
    </source>
</evidence>
<keyword evidence="2" id="KW-0813">Transport</keyword>
<dbReference type="PANTHER" id="PTHR43790:SF9">
    <property type="entry name" value="GALACTOFURANOSE TRANSPORTER ATP-BINDING PROTEIN YTFR"/>
    <property type="match status" value="1"/>
</dbReference>
<keyword evidence="3" id="KW-1003">Cell membrane</keyword>
<dbReference type="eggNOG" id="COG1129">
    <property type="taxonomic scope" value="Bacteria"/>
</dbReference>
<dbReference type="AlphaFoldDB" id="A0A1H7N1Q4"/>
<evidence type="ECO:0000256" key="1">
    <source>
        <dbReference type="ARBA" id="ARBA00004202"/>
    </source>
</evidence>
<dbReference type="CDD" id="cd03215">
    <property type="entry name" value="ABC_Carb_Monos_II"/>
    <property type="match status" value="1"/>
</dbReference>
<keyword evidence="6 11" id="KW-0067">ATP-binding</keyword>
<dbReference type="Pfam" id="PF00005">
    <property type="entry name" value="ABC_tran"/>
    <property type="match status" value="2"/>
</dbReference>
<dbReference type="RefSeq" id="WP_042447170.1">
    <property type="nucleotide sequence ID" value="NZ_BBPN01000012.1"/>
</dbReference>
<dbReference type="InterPro" id="IPR027417">
    <property type="entry name" value="P-loop_NTPase"/>
</dbReference>